<reference evidence="2" key="1">
    <citation type="submission" date="2015-04" db="UniProtKB">
        <authorList>
            <consortium name="EnsemblPlants"/>
        </authorList>
    </citation>
    <scope>IDENTIFICATION</scope>
</reference>
<dbReference type="HOGENOM" id="CLU_1172272_0_0_1"/>
<feature type="compositionally biased region" description="Basic and acidic residues" evidence="1">
    <location>
        <begin position="1"/>
        <end position="14"/>
    </location>
</feature>
<organism evidence="2">
    <name type="scientific">Oryza meridionalis</name>
    <dbReference type="NCBI Taxonomy" id="40149"/>
    <lineage>
        <taxon>Eukaryota</taxon>
        <taxon>Viridiplantae</taxon>
        <taxon>Streptophyta</taxon>
        <taxon>Embryophyta</taxon>
        <taxon>Tracheophyta</taxon>
        <taxon>Spermatophyta</taxon>
        <taxon>Magnoliopsida</taxon>
        <taxon>Liliopsida</taxon>
        <taxon>Poales</taxon>
        <taxon>Poaceae</taxon>
        <taxon>BOP clade</taxon>
        <taxon>Oryzoideae</taxon>
        <taxon>Oryzeae</taxon>
        <taxon>Oryzinae</taxon>
        <taxon>Oryza</taxon>
    </lineage>
</organism>
<protein>
    <submittedName>
        <fullName evidence="2">Uncharacterized protein</fullName>
    </submittedName>
</protein>
<reference evidence="2" key="2">
    <citation type="submission" date="2018-05" db="EMBL/GenBank/DDBJ databases">
        <title>OmerRS3 (Oryza meridionalis Reference Sequence Version 3).</title>
        <authorList>
            <person name="Zhang J."/>
            <person name="Kudrna D."/>
            <person name="Lee S."/>
            <person name="Talag J."/>
            <person name="Welchert J."/>
            <person name="Wing R.A."/>
        </authorList>
    </citation>
    <scope>NUCLEOTIDE SEQUENCE [LARGE SCALE GENOMIC DNA]</scope>
    <source>
        <strain evidence="2">cv. OR44</strain>
    </source>
</reference>
<dbReference type="EnsemblPlants" id="OMERI02G00240.1">
    <property type="protein sequence ID" value="OMERI02G00240.1"/>
    <property type="gene ID" value="OMERI02G00240"/>
</dbReference>
<evidence type="ECO:0000313" key="2">
    <source>
        <dbReference type="EnsemblPlants" id="OMERI02G00240.1"/>
    </source>
</evidence>
<name>A0A0E0CDS0_9ORYZ</name>
<accession>A0A0E0CDS0</accession>
<evidence type="ECO:0000256" key="1">
    <source>
        <dbReference type="SAM" id="MobiDB-lite"/>
    </source>
</evidence>
<feature type="region of interest" description="Disordered" evidence="1">
    <location>
        <begin position="1"/>
        <end position="52"/>
    </location>
</feature>
<dbReference type="AlphaFoldDB" id="A0A0E0CDS0"/>
<dbReference type="Gramene" id="OMERI02G00240.1">
    <property type="protein sequence ID" value="OMERI02G00240.1"/>
    <property type="gene ID" value="OMERI02G00240"/>
</dbReference>
<proteinExistence type="predicted"/>
<sequence>MRARPEHSGDRDETTPSVPQNRKSTDRRDGNTTIEQGKELEEGSGRSQVGARDKMETLSGRWLIWDILSGLSLRLRIKIIMQFADIFTSEDIPQCTTLCLISLNKWVIIFGLNRYGLYPSCLKSSSRALESYMVDGRDGLVRGLGLLEEEIAMIRNNVVKRRKKVRNRNTGRYINSCVTSDNSTSSKTLTQLLAAAEAEIISTAGTFRLSLSFLGGSSVEEGSATGPFLRFLAVLEA</sequence>
<evidence type="ECO:0000313" key="3">
    <source>
        <dbReference type="Proteomes" id="UP000008021"/>
    </source>
</evidence>
<dbReference type="Proteomes" id="UP000008021">
    <property type="component" value="Chromosome 2"/>
</dbReference>
<feature type="compositionally biased region" description="Basic and acidic residues" evidence="1">
    <location>
        <begin position="23"/>
        <end position="44"/>
    </location>
</feature>
<keyword evidence="3" id="KW-1185">Reference proteome</keyword>